<evidence type="ECO:0000256" key="9">
    <source>
        <dbReference type="PROSITE-ProRule" id="PRU00043"/>
    </source>
</evidence>
<dbReference type="FunFam" id="2.60.40.60:FF:000020">
    <property type="entry name" value="Dachsous cadherin-related 1b"/>
    <property type="match status" value="1"/>
</dbReference>
<proteinExistence type="predicted"/>
<dbReference type="PANTHER" id="PTHR24028">
    <property type="entry name" value="CADHERIN-87A"/>
    <property type="match status" value="1"/>
</dbReference>
<feature type="domain" description="Cadherin" evidence="10">
    <location>
        <begin position="862"/>
        <end position="928"/>
    </location>
</feature>
<protein>
    <recommendedName>
        <fullName evidence="10">Cadherin domain-containing protein</fullName>
    </recommendedName>
</protein>
<reference evidence="11" key="1">
    <citation type="submission" date="2019-07" db="EMBL/GenBank/DDBJ databases">
        <title>Annotation for the trematode Paragonimus miyazaki's.</title>
        <authorList>
            <person name="Choi Y.-J."/>
        </authorList>
    </citation>
    <scope>NUCLEOTIDE SEQUENCE</scope>
    <source>
        <strain evidence="11">Japan</strain>
    </source>
</reference>
<dbReference type="CDD" id="cd11304">
    <property type="entry name" value="Cadherin_repeat"/>
    <property type="match status" value="7"/>
</dbReference>
<keyword evidence="2" id="KW-0812">Transmembrane</keyword>
<evidence type="ECO:0000259" key="10">
    <source>
        <dbReference type="PROSITE" id="PS50268"/>
    </source>
</evidence>
<feature type="domain" description="Cadherin" evidence="10">
    <location>
        <begin position="501"/>
        <end position="622"/>
    </location>
</feature>
<dbReference type="PROSITE" id="PS00232">
    <property type="entry name" value="CADHERIN_1"/>
    <property type="match status" value="5"/>
</dbReference>
<feature type="domain" description="Cadherin" evidence="10">
    <location>
        <begin position="623"/>
        <end position="726"/>
    </location>
</feature>
<dbReference type="Proteomes" id="UP000822476">
    <property type="component" value="Unassembled WGS sequence"/>
</dbReference>
<feature type="domain" description="Cadherin" evidence="10">
    <location>
        <begin position="235"/>
        <end position="380"/>
    </location>
</feature>
<dbReference type="InterPro" id="IPR015919">
    <property type="entry name" value="Cadherin-like_sf"/>
</dbReference>
<evidence type="ECO:0000256" key="2">
    <source>
        <dbReference type="ARBA" id="ARBA00022692"/>
    </source>
</evidence>
<keyword evidence="4 9" id="KW-0106">Calcium</keyword>
<evidence type="ECO:0000256" key="4">
    <source>
        <dbReference type="ARBA" id="ARBA00022837"/>
    </source>
</evidence>
<dbReference type="Gene3D" id="2.60.40.60">
    <property type="entry name" value="Cadherins"/>
    <property type="match status" value="7"/>
</dbReference>
<evidence type="ECO:0000313" key="11">
    <source>
        <dbReference type="EMBL" id="KAF7259770.1"/>
    </source>
</evidence>
<evidence type="ECO:0000256" key="3">
    <source>
        <dbReference type="ARBA" id="ARBA00022737"/>
    </source>
</evidence>
<dbReference type="SUPFAM" id="SSF49313">
    <property type="entry name" value="Cadherin-like"/>
    <property type="match status" value="6"/>
</dbReference>
<dbReference type="OrthoDB" id="6252479at2759"/>
<feature type="domain" description="Cadherin" evidence="10">
    <location>
        <begin position="109"/>
        <end position="220"/>
    </location>
</feature>
<dbReference type="SMART" id="SM00112">
    <property type="entry name" value="CA"/>
    <property type="match status" value="6"/>
</dbReference>
<evidence type="ECO:0000313" key="12">
    <source>
        <dbReference type="Proteomes" id="UP000822476"/>
    </source>
</evidence>
<dbReference type="Pfam" id="PF00028">
    <property type="entry name" value="Cadherin"/>
    <property type="match status" value="4"/>
</dbReference>
<dbReference type="PROSITE" id="PS50268">
    <property type="entry name" value="CADHERIN_2"/>
    <property type="match status" value="7"/>
</dbReference>
<keyword evidence="3" id="KW-0677">Repeat</keyword>
<dbReference type="EMBL" id="JTDE01001048">
    <property type="protein sequence ID" value="KAF7259770.1"/>
    <property type="molecule type" value="Genomic_DNA"/>
</dbReference>
<dbReference type="PRINTS" id="PR00205">
    <property type="entry name" value="CADHERIN"/>
</dbReference>
<gene>
    <name evidence="11" type="ORF">EG68_02924</name>
</gene>
<dbReference type="PANTHER" id="PTHR24028:SF146">
    <property type="entry name" value="CADHERIN 96CB, ISOFORM D-RELATED"/>
    <property type="match status" value="1"/>
</dbReference>
<keyword evidence="7" id="KW-0472">Membrane</keyword>
<feature type="domain" description="Cadherin" evidence="10">
    <location>
        <begin position="726"/>
        <end position="858"/>
    </location>
</feature>
<evidence type="ECO:0000256" key="8">
    <source>
        <dbReference type="ARBA" id="ARBA00023180"/>
    </source>
</evidence>
<dbReference type="GO" id="GO:0005886">
    <property type="term" value="C:plasma membrane"/>
    <property type="evidence" value="ECO:0007669"/>
    <property type="project" value="InterPro"/>
</dbReference>
<dbReference type="FunFam" id="2.60.40.60:FF:000002">
    <property type="entry name" value="Protocadherin alpha 2"/>
    <property type="match status" value="1"/>
</dbReference>
<evidence type="ECO:0000256" key="5">
    <source>
        <dbReference type="ARBA" id="ARBA00022889"/>
    </source>
</evidence>
<sequence length="996" mass="112091">MRKWTDRLPAFSSIMASTVHRFLLGIFLLETAGYLISINHPLAVARIHSALTPFEMTSHSTAIVSGLKKLRVQLMEEEPEGREVANLRFLAKGWPSKPSKDAEEKQDNYKIFNSDPQANFFHLDPTTGILRIARRIDRDQLCPTFPSCCPRTREEVIPLDVTGSDMTSMNTYFIEHGGDNTLKHLPECRLDLNIRSDDQYSKIILVLVHIVDLNDNAPVWPQTDGMTDRDSSSTADHRMVVHISENSLVGDSVSLTSAYDADIGTNGIVRYALVPEIAEFTLKWTSELEFLTNHVPLETSKSQVLDSGYDTLPTLKAFSTSQLPGARHELKLVVKQALDREVTPFYDLTLISFDGGSPSRNSSIPLHIIITDANDNTPKFQKDTYVVELAENSRPHTPVVQVVAVDSDEGVNSRLKYRFSPLTKPEFVRLFNLDSVTGWIHVQWEINYEQYKLIHLTVEAVDGGQLPRASTCIVEIHVLDENDHAPEIRFEPAYLTNYALVPENEQPGRLVAVFTATDRDSGDNGRVACQLTEPKQWRFENADEKQIEYLITDPLHTFFKLQYMQVPFSVMYKLTTASVFDRELASRITVWITCSDYGLPPRNSSASVTVRITDMNDARPQFARSTFYHNVREDTPVGTMVFVINATDMDEGENAKLTFWLSGPDMDYFVINENTGQITVRRSLDRETRDSLQFNVHTSDHGTPSLNASVGVLVTIIDVNDNPPELEGRVELAIFENHTTSMPVGRLTVKDPDLGRNSEVSFTQLQCLAYPTNSNRSIVTSFRTSRQDDGSALPVEMLYTFFIAKDGRIYLGHAKLDREQYSSYEILVQAEDHGVPRLTASTVVIIHILDVNDNTPYFIYPSAGNNTIYVPRTVRPTTVIAQVLATDADAQENGRIRYSLKSDGREELGQLFELNEWSGELRLRVSLDQPNPIMSSPGDAVPKHSGRDYINANQPHRENKTETIRLKHGKEDLWSSHQSNSAYSLLITVSGVPMNS</sequence>
<keyword evidence="5" id="KW-0130">Cell adhesion</keyword>
<keyword evidence="6" id="KW-1133">Transmembrane helix</keyword>
<dbReference type="InterPro" id="IPR050174">
    <property type="entry name" value="Protocadherin/Cadherin-CA"/>
</dbReference>
<dbReference type="InterPro" id="IPR020894">
    <property type="entry name" value="Cadherin_CS"/>
</dbReference>
<accession>A0A8S9Z2J3</accession>
<keyword evidence="12" id="KW-1185">Reference proteome</keyword>
<keyword evidence="8" id="KW-0325">Glycoprotein</keyword>
<evidence type="ECO:0000256" key="7">
    <source>
        <dbReference type="ARBA" id="ARBA00023136"/>
    </source>
</evidence>
<evidence type="ECO:0000256" key="6">
    <source>
        <dbReference type="ARBA" id="ARBA00022989"/>
    </source>
</evidence>
<dbReference type="GO" id="GO:0005509">
    <property type="term" value="F:calcium ion binding"/>
    <property type="evidence" value="ECO:0007669"/>
    <property type="project" value="UniProtKB-UniRule"/>
</dbReference>
<dbReference type="InterPro" id="IPR002126">
    <property type="entry name" value="Cadherin-like_dom"/>
</dbReference>
<organism evidence="11 12">
    <name type="scientific">Paragonimus skrjabini miyazakii</name>
    <dbReference type="NCBI Taxonomy" id="59628"/>
    <lineage>
        <taxon>Eukaryota</taxon>
        <taxon>Metazoa</taxon>
        <taxon>Spiralia</taxon>
        <taxon>Lophotrochozoa</taxon>
        <taxon>Platyhelminthes</taxon>
        <taxon>Trematoda</taxon>
        <taxon>Digenea</taxon>
        <taxon>Plagiorchiida</taxon>
        <taxon>Troglotremata</taxon>
        <taxon>Troglotrematidae</taxon>
        <taxon>Paragonimus</taxon>
    </lineage>
</organism>
<name>A0A8S9Z2J3_9TREM</name>
<comment type="subcellular location">
    <subcellularLocation>
        <location evidence="1">Membrane</location>
        <topology evidence="1">Single-pass membrane protein</topology>
    </subcellularLocation>
</comment>
<dbReference type="GO" id="GO:0007156">
    <property type="term" value="P:homophilic cell adhesion via plasma membrane adhesion molecules"/>
    <property type="evidence" value="ECO:0007669"/>
    <property type="project" value="InterPro"/>
</dbReference>
<feature type="domain" description="Cadherin" evidence="10">
    <location>
        <begin position="381"/>
        <end position="488"/>
    </location>
</feature>
<dbReference type="AlphaFoldDB" id="A0A8S9Z2J3"/>
<evidence type="ECO:0000256" key="1">
    <source>
        <dbReference type="ARBA" id="ARBA00004167"/>
    </source>
</evidence>
<comment type="caution">
    <text evidence="11">The sequence shown here is derived from an EMBL/GenBank/DDBJ whole genome shotgun (WGS) entry which is preliminary data.</text>
</comment>